<evidence type="ECO:0000313" key="3">
    <source>
        <dbReference type="EMBL" id="MEX6632133.1"/>
    </source>
</evidence>
<evidence type="ECO:0000313" key="4">
    <source>
        <dbReference type="Proteomes" id="UP001560685"/>
    </source>
</evidence>
<accession>A0ABV3Z0P8</accession>
<dbReference type="EMBL" id="JBEHZE010000001">
    <property type="protein sequence ID" value="MEX6632133.1"/>
    <property type="molecule type" value="Genomic_DNA"/>
</dbReference>
<dbReference type="InterPro" id="IPR006222">
    <property type="entry name" value="GCVT_N"/>
</dbReference>
<dbReference type="InterPro" id="IPR013977">
    <property type="entry name" value="GcvT_C"/>
</dbReference>
<dbReference type="InterPro" id="IPR027266">
    <property type="entry name" value="TrmE/GcvT-like"/>
</dbReference>
<dbReference type="InterPro" id="IPR029043">
    <property type="entry name" value="GcvT/YgfZ_C"/>
</dbReference>
<dbReference type="Pfam" id="PF08669">
    <property type="entry name" value="GCV_T_C"/>
    <property type="match status" value="1"/>
</dbReference>
<dbReference type="SUPFAM" id="SSF101790">
    <property type="entry name" value="Aminomethyltransferase beta-barrel domain"/>
    <property type="match status" value="1"/>
</dbReference>
<proteinExistence type="predicted"/>
<gene>
    <name evidence="3" type="ORF">ABFZ84_01095</name>
</gene>
<reference evidence="3 4" key="1">
    <citation type="submission" date="2024-05" db="EMBL/GenBank/DDBJ databases">
        <title>Three bacterial strains, DH-69, EH-24, and ECK-19 isolated from coastal sediments.</title>
        <authorList>
            <person name="Ye Y.-Q."/>
            <person name="Du Z.-J."/>
        </authorList>
    </citation>
    <scope>NUCLEOTIDE SEQUENCE [LARGE SCALE GENOMIC DNA]</scope>
    <source>
        <strain evidence="3 4">ECK-19</strain>
    </source>
</reference>
<protein>
    <submittedName>
        <fullName evidence="3">Glycine cleavage T C-terminal barrel domain-containing protein</fullName>
    </submittedName>
</protein>
<dbReference type="Gene3D" id="3.30.1360.120">
    <property type="entry name" value="Probable tRNA modification gtpase trme, domain 1"/>
    <property type="match status" value="1"/>
</dbReference>
<evidence type="ECO:0000259" key="2">
    <source>
        <dbReference type="Pfam" id="PF08669"/>
    </source>
</evidence>
<dbReference type="PANTHER" id="PTHR43757">
    <property type="entry name" value="AMINOMETHYLTRANSFERASE"/>
    <property type="match status" value="1"/>
</dbReference>
<feature type="domain" description="Aminomethyltransferase C-terminal" evidence="2">
    <location>
        <begin position="292"/>
        <end position="352"/>
    </location>
</feature>
<organism evidence="3 4">
    <name type="scientific">Hyphococcus lacteus</name>
    <dbReference type="NCBI Taxonomy" id="3143536"/>
    <lineage>
        <taxon>Bacteria</taxon>
        <taxon>Pseudomonadati</taxon>
        <taxon>Pseudomonadota</taxon>
        <taxon>Alphaproteobacteria</taxon>
        <taxon>Parvularculales</taxon>
        <taxon>Parvularculaceae</taxon>
        <taxon>Hyphococcus</taxon>
    </lineage>
</organism>
<keyword evidence="4" id="KW-1185">Reference proteome</keyword>
<dbReference type="PANTHER" id="PTHR43757:SF2">
    <property type="entry name" value="AMINOMETHYLTRANSFERASE, MITOCHONDRIAL"/>
    <property type="match status" value="1"/>
</dbReference>
<comment type="caution">
    <text evidence="3">The sequence shown here is derived from an EMBL/GenBank/DDBJ whole genome shotgun (WGS) entry which is preliminary data.</text>
</comment>
<dbReference type="Pfam" id="PF01571">
    <property type="entry name" value="GCV_T"/>
    <property type="match status" value="1"/>
</dbReference>
<name>A0ABV3Z0P8_9PROT</name>
<dbReference type="PIRSF" id="PIRSF006487">
    <property type="entry name" value="GcvT"/>
    <property type="match status" value="1"/>
</dbReference>
<dbReference type="RefSeq" id="WP_369311907.1">
    <property type="nucleotide sequence ID" value="NZ_JBEHZE010000001.1"/>
</dbReference>
<dbReference type="Proteomes" id="UP001560685">
    <property type="component" value="Unassembled WGS sequence"/>
</dbReference>
<dbReference type="InterPro" id="IPR028896">
    <property type="entry name" value="GcvT/YgfZ/DmdA"/>
</dbReference>
<evidence type="ECO:0000259" key="1">
    <source>
        <dbReference type="Pfam" id="PF01571"/>
    </source>
</evidence>
<sequence length="387" mass="41363">MIFAAEDIFADAPRPTPLFSAAASVSEANLWTSVNGWTAARVYTAVGEEYEAARNTAVIADFGPMARYAVRGKDAANFLSRLTTAPAISLHVGEGARGLVLDDQGHVIDLAEVSRLSEELFLVSLPGPHARRIDLAARGMELETQDISGDVAALGILGPQTGSVLSAAGLKSVSETFAASGVLRGVETAARPLQFGGIHGVELIFPKDDALTIWERIIRRSIARPIGLDALDVLRLESGVPRAGLDFIPSDRRDGGAKRTPEELGLAHLAPLDGGWFNGRRALRKSAGHPERRLVSLSLDAEQSMPGAAVFQGGKNVGRVTSCAWSPARKRVLVFADVSASCRGADYEIAMLTPEDGRVAAKRFETTESALEHRFVSEQGRATDFRR</sequence>
<dbReference type="SUPFAM" id="SSF103025">
    <property type="entry name" value="Folate-binding domain"/>
    <property type="match status" value="1"/>
</dbReference>
<feature type="domain" description="GCVT N-terminal" evidence="1">
    <location>
        <begin position="31"/>
        <end position="250"/>
    </location>
</feature>